<sequence length="287" mass="31510">MTTPPSAEPYVLAIPVADIFADHSYQRPLDPRRAQAMADDFDQRLLGVIEVSDRGPDQHPRYAVVEGQHRWAAVSLRDPAAAIAARIHSGLTVAEEAQLFVGIDVQRRRLTTWNRWKARRAQRDPDVIAIEETVARVKLRVDETPKDGHLRCTAMLEKVANSRGGHGLLRDVLRLLHETWGPQLGAYDAALVGGMAVFLDAFGQDENFDCDTLVDALIDLAPERVLFLAKAKKAGGKHGGGALPKFVAITFHERFNLHRAAGARLVMPTGFRGVLRAATPEARQAAA</sequence>
<geneLocation type="plasmid" evidence="1 2">
    <name>p1-JPH1</name>
</geneLocation>
<dbReference type="AlphaFoldDB" id="A0AAI8X5C6"/>
<name>A0AAI8X5C6_MYCAV</name>
<reference evidence="1 2" key="1">
    <citation type="submission" date="2019-09" db="EMBL/GenBank/DDBJ databases">
        <title>Complete genome sequence of Mycobacterium avium subsp. hominissuis strain JP-H-1.</title>
        <authorList>
            <person name="Kinoshita Y."/>
            <person name="Niwa H."/>
            <person name="Uchida-Fujii E."/>
            <person name="Nukada T."/>
        </authorList>
    </citation>
    <scope>NUCLEOTIDE SEQUENCE [LARGE SCALE GENOMIC DNA]</scope>
    <source>
        <strain evidence="1 2">JP-H-1</strain>
        <plasmid evidence="1 2">p1-JPH1</plasmid>
    </source>
</reference>
<dbReference type="InterPro" id="IPR036086">
    <property type="entry name" value="ParB/Sulfiredoxin_sf"/>
</dbReference>
<dbReference type="Pfam" id="PF20188">
    <property type="entry name" value="DUF6551"/>
    <property type="match status" value="1"/>
</dbReference>
<dbReference type="SUPFAM" id="SSF110849">
    <property type="entry name" value="ParB/Sulfiredoxin"/>
    <property type="match status" value="1"/>
</dbReference>
<evidence type="ECO:0000313" key="1">
    <source>
        <dbReference type="EMBL" id="BBN50792.1"/>
    </source>
</evidence>
<proteinExistence type="predicted"/>
<protein>
    <recommendedName>
        <fullName evidence="3">ParB/Sulfiredoxin domain-containing protein</fullName>
    </recommendedName>
</protein>
<organism evidence="1 2">
    <name type="scientific">Mycobacterium avium subsp. hominissuis</name>
    <dbReference type="NCBI Taxonomy" id="439334"/>
    <lineage>
        <taxon>Bacteria</taxon>
        <taxon>Bacillati</taxon>
        <taxon>Actinomycetota</taxon>
        <taxon>Actinomycetes</taxon>
        <taxon>Mycobacteriales</taxon>
        <taxon>Mycobacteriaceae</taxon>
        <taxon>Mycobacterium</taxon>
        <taxon>Mycobacterium avium complex (MAC)</taxon>
    </lineage>
</organism>
<keyword evidence="1" id="KW-0614">Plasmid</keyword>
<dbReference type="RefSeq" id="WP_142305083.1">
    <property type="nucleotide sequence ID" value="NZ_AP020327.1"/>
</dbReference>
<dbReference type="EMBL" id="AP020327">
    <property type="protein sequence ID" value="BBN50792.1"/>
    <property type="molecule type" value="Genomic_DNA"/>
</dbReference>
<dbReference type="Proteomes" id="UP000327362">
    <property type="component" value="Plasmid p1-JPH1"/>
</dbReference>
<gene>
    <name evidence="1" type="ORF">JPH1_52670</name>
</gene>
<dbReference type="InterPro" id="IPR046681">
    <property type="entry name" value="DUF6551"/>
</dbReference>
<evidence type="ECO:0000313" key="2">
    <source>
        <dbReference type="Proteomes" id="UP000327362"/>
    </source>
</evidence>
<accession>A0AAI8X5C6</accession>
<evidence type="ECO:0008006" key="3">
    <source>
        <dbReference type="Google" id="ProtNLM"/>
    </source>
</evidence>